<proteinExistence type="predicted"/>
<dbReference type="AlphaFoldDB" id="A6F0L0"/>
<dbReference type="STRING" id="443152.MDG893_20664"/>
<evidence type="ECO:0000256" key="1">
    <source>
        <dbReference type="SAM" id="Phobius"/>
    </source>
</evidence>
<keyword evidence="1" id="KW-0812">Transmembrane</keyword>
<gene>
    <name evidence="2" type="ORF">MDG893_20664</name>
</gene>
<keyword evidence="1" id="KW-0472">Membrane</keyword>
<sequence>MDEVSDRRGWHINKGVDLIHIVTTGVLLIGGLWFLAEQNTRISNLELSYRHMQQLNMAEQDRTEKKFDDLKTDLRLINSKLDRLIESESSGR</sequence>
<dbReference type="OrthoDB" id="6371881at2"/>
<evidence type="ECO:0000313" key="3">
    <source>
        <dbReference type="Proteomes" id="UP000005856"/>
    </source>
</evidence>
<comment type="caution">
    <text evidence="2">The sequence shown here is derived from an EMBL/GenBank/DDBJ whole genome shotgun (WGS) entry which is preliminary data.</text>
</comment>
<reference evidence="2 3" key="1">
    <citation type="submission" date="2007-06" db="EMBL/GenBank/DDBJ databases">
        <authorList>
            <person name="Green D."/>
            <person name="Ferriera S."/>
            <person name="Johnson J."/>
            <person name="Kravitz S."/>
            <person name="Beeson K."/>
            <person name="Sutton G."/>
            <person name="Rogers Y.-H."/>
            <person name="Friedman R."/>
            <person name="Frazier M."/>
            <person name="Venter J.C."/>
        </authorList>
    </citation>
    <scope>NUCLEOTIDE SEQUENCE [LARGE SCALE GENOMIC DNA]</scope>
    <source>
        <strain evidence="2 3">DG893</strain>
    </source>
</reference>
<protein>
    <submittedName>
        <fullName evidence="2">Uncharacterized protein</fullName>
    </submittedName>
</protein>
<keyword evidence="3" id="KW-1185">Reference proteome</keyword>
<dbReference type="eggNOG" id="ENOG5033316">
    <property type="taxonomic scope" value="Bacteria"/>
</dbReference>
<keyword evidence="1" id="KW-1133">Transmembrane helix</keyword>
<dbReference type="Proteomes" id="UP000005856">
    <property type="component" value="Unassembled WGS sequence"/>
</dbReference>
<dbReference type="EMBL" id="ABCP01000013">
    <property type="protein sequence ID" value="EDM47771.1"/>
    <property type="molecule type" value="Genomic_DNA"/>
</dbReference>
<feature type="transmembrane region" description="Helical" evidence="1">
    <location>
        <begin position="18"/>
        <end position="36"/>
    </location>
</feature>
<evidence type="ECO:0000313" key="2">
    <source>
        <dbReference type="EMBL" id="EDM47771.1"/>
    </source>
</evidence>
<organism evidence="2 3">
    <name type="scientific">Marinobacter algicola DG893</name>
    <dbReference type="NCBI Taxonomy" id="443152"/>
    <lineage>
        <taxon>Bacteria</taxon>
        <taxon>Pseudomonadati</taxon>
        <taxon>Pseudomonadota</taxon>
        <taxon>Gammaproteobacteria</taxon>
        <taxon>Pseudomonadales</taxon>
        <taxon>Marinobacteraceae</taxon>
        <taxon>Marinobacter</taxon>
    </lineage>
</organism>
<accession>A6F0L0</accession>
<dbReference type="RefSeq" id="WP_007153806.1">
    <property type="nucleotide sequence ID" value="NZ_ABCP01000013.1"/>
</dbReference>
<name>A6F0L0_9GAMM</name>